<evidence type="ECO:0000259" key="6">
    <source>
        <dbReference type="SMART" id="SM00732"/>
    </source>
</evidence>
<keyword evidence="2 5" id="KW-0690">Ribosome biogenesis</keyword>
<reference evidence="7 8" key="1">
    <citation type="submission" date="2015-07" db="EMBL/GenBank/DDBJ databases">
        <title>Genome sequence of Leptolinea tardivitalis DSM 16556.</title>
        <authorList>
            <person name="Hemp J."/>
            <person name="Ward L.M."/>
            <person name="Pace L.A."/>
            <person name="Fischer W.W."/>
        </authorList>
    </citation>
    <scope>NUCLEOTIDE SEQUENCE [LARGE SCALE GENOMIC DNA]</scope>
    <source>
        <strain evidence="7 8">YMTK-2</strain>
    </source>
</reference>
<dbReference type="GO" id="GO:0016788">
    <property type="term" value="F:hydrolase activity, acting on ester bonds"/>
    <property type="evidence" value="ECO:0007669"/>
    <property type="project" value="UniProtKB-UniRule"/>
</dbReference>
<dbReference type="NCBIfam" id="TIGR00250">
    <property type="entry name" value="RNAse_H_YqgF"/>
    <property type="match status" value="1"/>
</dbReference>
<gene>
    <name evidence="7" type="ORF">ADM99_01575</name>
</gene>
<dbReference type="InterPro" id="IPR005227">
    <property type="entry name" value="YqgF"/>
</dbReference>
<evidence type="ECO:0000256" key="4">
    <source>
        <dbReference type="ARBA" id="ARBA00022801"/>
    </source>
</evidence>
<dbReference type="Proteomes" id="UP000050430">
    <property type="component" value="Unassembled WGS sequence"/>
</dbReference>
<name>A0A0P6XYW1_9CHLR</name>
<dbReference type="RefSeq" id="WP_062420798.1">
    <property type="nucleotide sequence ID" value="NZ_BBYA01000004.1"/>
</dbReference>
<dbReference type="InterPro" id="IPR037027">
    <property type="entry name" value="YqgF/RNaseH-like_dom_sf"/>
</dbReference>
<evidence type="ECO:0000313" key="7">
    <source>
        <dbReference type="EMBL" id="KPL74288.1"/>
    </source>
</evidence>
<dbReference type="SUPFAM" id="SSF53098">
    <property type="entry name" value="Ribonuclease H-like"/>
    <property type="match status" value="1"/>
</dbReference>
<dbReference type="Pfam" id="PF03652">
    <property type="entry name" value="RuvX"/>
    <property type="match status" value="1"/>
</dbReference>
<dbReference type="STRING" id="229920.ADM99_01575"/>
<dbReference type="SMART" id="SM00732">
    <property type="entry name" value="YqgFc"/>
    <property type="match status" value="1"/>
</dbReference>
<dbReference type="OrthoDB" id="9796140at2"/>
<comment type="similarity">
    <text evidence="5">Belongs to the YqgF HJR family.</text>
</comment>
<sequence length="140" mass="15453">MKTYLCLDLGEKHIGLASGSAEVRLAQPLEVIEHTSRKADIEKILKALHRIQASHVVIGISYQEDGIPNSMGRHALSFGTALQEACGLPVEYCDEALSTRDARLITLESRKSKKDRRGHQDALAAAVILQSFFDNMTIHD</sequence>
<evidence type="ECO:0000256" key="1">
    <source>
        <dbReference type="ARBA" id="ARBA00022490"/>
    </source>
</evidence>
<dbReference type="GO" id="GO:0005829">
    <property type="term" value="C:cytosol"/>
    <property type="evidence" value="ECO:0007669"/>
    <property type="project" value="TreeGrafter"/>
</dbReference>
<evidence type="ECO:0000313" key="8">
    <source>
        <dbReference type="Proteomes" id="UP000050430"/>
    </source>
</evidence>
<dbReference type="GO" id="GO:0000967">
    <property type="term" value="P:rRNA 5'-end processing"/>
    <property type="evidence" value="ECO:0007669"/>
    <property type="project" value="UniProtKB-UniRule"/>
</dbReference>
<dbReference type="GO" id="GO:0004518">
    <property type="term" value="F:nuclease activity"/>
    <property type="evidence" value="ECO:0007669"/>
    <property type="project" value="UniProtKB-KW"/>
</dbReference>
<evidence type="ECO:0000256" key="2">
    <source>
        <dbReference type="ARBA" id="ARBA00022517"/>
    </source>
</evidence>
<dbReference type="InterPro" id="IPR006641">
    <property type="entry name" value="YqgF/RNaseH-like_dom"/>
</dbReference>
<comment type="subcellular location">
    <subcellularLocation>
        <location evidence="5">Cytoplasm</location>
    </subcellularLocation>
</comment>
<dbReference type="Gene3D" id="3.30.420.140">
    <property type="entry name" value="YqgF/RNase H-like domain"/>
    <property type="match status" value="1"/>
</dbReference>
<accession>A0A0P6XYW1</accession>
<comment type="function">
    <text evidence="5">Could be a nuclease involved in processing of the 5'-end of pre-16S rRNA.</text>
</comment>
<dbReference type="PANTHER" id="PTHR33317:SF4">
    <property type="entry name" value="POLYNUCLEOTIDYL TRANSFERASE, RIBONUCLEASE H-LIKE SUPERFAMILY PROTEIN"/>
    <property type="match status" value="1"/>
</dbReference>
<dbReference type="EMBL" id="LGCK01000003">
    <property type="protein sequence ID" value="KPL74288.1"/>
    <property type="molecule type" value="Genomic_DNA"/>
</dbReference>
<comment type="caution">
    <text evidence="7">The sequence shown here is derived from an EMBL/GenBank/DDBJ whole genome shotgun (WGS) entry which is preliminary data.</text>
</comment>
<organism evidence="7 8">
    <name type="scientific">Leptolinea tardivitalis</name>
    <dbReference type="NCBI Taxonomy" id="229920"/>
    <lineage>
        <taxon>Bacteria</taxon>
        <taxon>Bacillati</taxon>
        <taxon>Chloroflexota</taxon>
        <taxon>Anaerolineae</taxon>
        <taxon>Anaerolineales</taxon>
        <taxon>Anaerolineaceae</taxon>
        <taxon>Leptolinea</taxon>
    </lineage>
</organism>
<evidence type="ECO:0000256" key="5">
    <source>
        <dbReference type="HAMAP-Rule" id="MF_00651"/>
    </source>
</evidence>
<evidence type="ECO:0000256" key="3">
    <source>
        <dbReference type="ARBA" id="ARBA00022722"/>
    </source>
</evidence>
<dbReference type="HAMAP" id="MF_00651">
    <property type="entry name" value="Nuclease_YqgF"/>
    <property type="match status" value="1"/>
</dbReference>
<dbReference type="EC" id="3.1.-.-" evidence="5"/>
<dbReference type="PANTHER" id="PTHR33317">
    <property type="entry name" value="POLYNUCLEOTIDYL TRANSFERASE, RIBONUCLEASE H-LIKE SUPERFAMILY PROTEIN"/>
    <property type="match status" value="1"/>
</dbReference>
<dbReference type="AlphaFoldDB" id="A0A0P6XYW1"/>
<protein>
    <recommendedName>
        <fullName evidence="5">Putative pre-16S rRNA nuclease</fullName>
        <ecNumber evidence="5">3.1.-.-</ecNumber>
    </recommendedName>
</protein>
<keyword evidence="1 5" id="KW-0963">Cytoplasm</keyword>
<keyword evidence="8" id="KW-1185">Reference proteome</keyword>
<keyword evidence="4 5" id="KW-0378">Hydrolase</keyword>
<dbReference type="CDD" id="cd16964">
    <property type="entry name" value="YqgF"/>
    <property type="match status" value="1"/>
</dbReference>
<proteinExistence type="inferred from homology"/>
<dbReference type="InterPro" id="IPR012337">
    <property type="entry name" value="RNaseH-like_sf"/>
</dbReference>
<feature type="domain" description="YqgF/RNase H-like" evidence="6">
    <location>
        <begin position="2"/>
        <end position="102"/>
    </location>
</feature>
<keyword evidence="3 5" id="KW-0540">Nuclease</keyword>